<gene>
    <name evidence="2" type="ORF">EV186_104698</name>
</gene>
<dbReference type="OrthoDB" id="3701073at2"/>
<keyword evidence="1" id="KW-0812">Transmembrane</keyword>
<accession>A0A4R6S9Y1</accession>
<dbReference type="RefSeq" id="WP_133852029.1">
    <property type="nucleotide sequence ID" value="NZ_SNXZ01000004.1"/>
</dbReference>
<name>A0A4R6S9Y1_LABRH</name>
<dbReference type="Proteomes" id="UP000295444">
    <property type="component" value="Unassembled WGS sequence"/>
</dbReference>
<evidence type="ECO:0000313" key="2">
    <source>
        <dbReference type="EMBL" id="TDP96710.1"/>
    </source>
</evidence>
<proteinExistence type="predicted"/>
<dbReference type="Pfam" id="PF14428">
    <property type="entry name" value="DddA-like"/>
    <property type="match status" value="1"/>
</dbReference>
<reference evidence="2 3" key="1">
    <citation type="submission" date="2019-03" db="EMBL/GenBank/DDBJ databases">
        <title>Genomic Encyclopedia of Type Strains, Phase IV (KMG-IV): sequencing the most valuable type-strain genomes for metagenomic binning, comparative biology and taxonomic classification.</title>
        <authorList>
            <person name="Goeker M."/>
        </authorList>
    </citation>
    <scope>NUCLEOTIDE SEQUENCE [LARGE SCALE GENOMIC DNA]</scope>
    <source>
        <strain evidence="2 3">DSM 45361</strain>
    </source>
</reference>
<organism evidence="2 3">
    <name type="scientific">Labedaea rhizosphaerae</name>
    <dbReference type="NCBI Taxonomy" id="598644"/>
    <lineage>
        <taxon>Bacteria</taxon>
        <taxon>Bacillati</taxon>
        <taxon>Actinomycetota</taxon>
        <taxon>Actinomycetes</taxon>
        <taxon>Pseudonocardiales</taxon>
        <taxon>Pseudonocardiaceae</taxon>
        <taxon>Labedaea</taxon>
    </lineage>
</organism>
<dbReference type="InterPro" id="IPR032724">
    <property type="entry name" value="SCP1.201-like"/>
</dbReference>
<keyword evidence="3" id="KW-1185">Reference proteome</keyword>
<dbReference type="AlphaFoldDB" id="A0A4R6S9Y1"/>
<evidence type="ECO:0000313" key="3">
    <source>
        <dbReference type="Proteomes" id="UP000295444"/>
    </source>
</evidence>
<protein>
    <submittedName>
        <fullName evidence="2">Nucleic acid/nucleotide deaminase of polymorphic system toxin</fullName>
    </submittedName>
</protein>
<evidence type="ECO:0000256" key="1">
    <source>
        <dbReference type="SAM" id="Phobius"/>
    </source>
</evidence>
<feature type="transmembrane region" description="Helical" evidence="1">
    <location>
        <begin position="12"/>
        <end position="31"/>
    </location>
</feature>
<keyword evidence="1" id="KW-1133">Transmembrane helix</keyword>
<sequence length="206" mass="21827">MALRPASKTVSSLTGVLVLAAVLWLLLNFVYAPSCGRFSCSYEPAWIPIAHADSGGCPDALSEAMVDASWAADRLDGIAKKKVTAGLFYDPDGMLHEFDSSQNEDSRRAWEVGRDAGVFDPRGPSFLVDHVEVKVAAAMRDSGTMTGVLVINKTDGPCGRNRDGTIDQGSCLSVVPQLLPVGAKLVVWWPGKDGSPVSTTFVGGQS</sequence>
<keyword evidence="1" id="KW-0472">Membrane</keyword>
<dbReference type="EMBL" id="SNXZ01000004">
    <property type="protein sequence ID" value="TDP96710.1"/>
    <property type="molecule type" value="Genomic_DNA"/>
</dbReference>
<comment type="caution">
    <text evidence="2">The sequence shown here is derived from an EMBL/GenBank/DDBJ whole genome shotgun (WGS) entry which is preliminary data.</text>
</comment>